<evidence type="ECO:0000313" key="2">
    <source>
        <dbReference type="EMBL" id="CDX00626.1"/>
    </source>
</evidence>
<dbReference type="EMBL" id="LK996017">
    <property type="protein sequence ID" value="CDX00626.1"/>
    <property type="molecule type" value="Genomic_DNA"/>
</dbReference>
<protein>
    <submittedName>
        <fullName evidence="2">Uncharacterized protein</fullName>
    </submittedName>
</protein>
<name>A0A098AYD8_DESHA</name>
<proteinExistence type="predicted"/>
<reference evidence="2" key="1">
    <citation type="submission" date="2014-07" db="EMBL/GenBank/DDBJ databases">
        <authorList>
            <person name="Hornung V.Bastian."/>
        </authorList>
    </citation>
    <scope>NUCLEOTIDE SEQUENCE</scope>
    <source>
        <strain evidence="2">PCE-S</strain>
    </source>
</reference>
<dbReference type="RefSeq" id="WP_208925286.1">
    <property type="nucleotide sequence ID" value="NZ_LK996017.1"/>
</dbReference>
<keyword evidence="1" id="KW-0175">Coiled coil</keyword>
<organism evidence="2">
    <name type="scientific">Desulfitobacterium hafniense</name>
    <name type="common">Desulfitobacterium frappieri</name>
    <dbReference type="NCBI Taxonomy" id="49338"/>
    <lineage>
        <taxon>Bacteria</taxon>
        <taxon>Bacillati</taxon>
        <taxon>Bacillota</taxon>
        <taxon>Clostridia</taxon>
        <taxon>Eubacteriales</taxon>
        <taxon>Desulfitobacteriaceae</taxon>
        <taxon>Desulfitobacterium</taxon>
    </lineage>
</organism>
<dbReference type="AlphaFoldDB" id="A0A098AYD8"/>
<gene>
    <name evidence="2" type="ORF">DPCES_0739</name>
</gene>
<accession>A0A098AYD8</accession>
<feature type="coiled-coil region" evidence="1">
    <location>
        <begin position="246"/>
        <end position="287"/>
    </location>
</feature>
<dbReference type="PATRIC" id="fig|49338.4.peg.792"/>
<sequence length="535" mass="62923">MSVDLDFLEGFEKRMRIVAAVDSIVNRTNRRMDLERLFSAGQLDNLIFSVLVFIMERTLAEDEECTLESITLFLRRILPAYGVELPGDGIRQVAEYIIKDILQNGGEARYYPIMSYGQGMSETRIRLVEDKLQDGDKGYIITYQLTDQGYDLLFRTKEVEQEISFTIEELKLRELIKRKNYKKAISQSSSLIQMVRQKKNDLRQFMEKIRGNIYEVDIWEYEKLTASTYALLEEEYGMMKEILGMITLSEERLREEEQARGDLDEEMRKARREIALIRRNIHTTINEQRELIVDRHRLAALYKDTLEDSFMLARSKKFNFEQEILQRLEQCDERHIPLLWQLFNPLFKPNPERTLNIFSLFEAQSRLRQEEPGGDEIEIEELREDRERLKVEEINGLNTALIRFILEFAARHKEGFRLSQLLGELKHQAELYRRLVEGDLLFHTLLKLYDFGPLQIREWKEEAHEVVANPTGELDLDFCLMGIAYTDPDLFGVASLQLFKPDEAIIKEEILLSQGEEHFSKSIQISDFLFVVEVT</sequence>
<evidence type="ECO:0000256" key="1">
    <source>
        <dbReference type="SAM" id="Coils"/>
    </source>
</evidence>